<feature type="coiled-coil region" evidence="1">
    <location>
        <begin position="236"/>
        <end position="316"/>
    </location>
</feature>
<keyword evidence="3" id="KW-0812">Transmembrane</keyword>
<comment type="caution">
    <text evidence="4">The sequence shown here is derived from an EMBL/GenBank/DDBJ whole genome shotgun (WGS) entry which is preliminary data.</text>
</comment>
<evidence type="ECO:0000313" key="4">
    <source>
        <dbReference type="EMBL" id="MBO0346890.1"/>
    </source>
</evidence>
<reference evidence="4" key="1">
    <citation type="submission" date="2021-03" db="EMBL/GenBank/DDBJ databases">
        <title>Roseibium sp. CAU 1637 isolated from Incheon.</title>
        <authorList>
            <person name="Kim W."/>
        </authorList>
    </citation>
    <scope>NUCLEOTIDE SEQUENCE</scope>
    <source>
        <strain evidence="4">CAU 1637</strain>
    </source>
</reference>
<name>A0A939ERA7_9HYPH</name>
<dbReference type="AlphaFoldDB" id="A0A939ERA7"/>
<keyword evidence="3" id="KW-1133">Transmembrane helix</keyword>
<dbReference type="EMBL" id="JAFLNF010000008">
    <property type="protein sequence ID" value="MBO0346890.1"/>
    <property type="molecule type" value="Genomic_DNA"/>
</dbReference>
<feature type="transmembrane region" description="Helical" evidence="3">
    <location>
        <begin position="6"/>
        <end position="27"/>
    </location>
</feature>
<dbReference type="Proteomes" id="UP000664779">
    <property type="component" value="Unassembled WGS sequence"/>
</dbReference>
<proteinExistence type="predicted"/>
<evidence type="ECO:0000256" key="1">
    <source>
        <dbReference type="SAM" id="Coils"/>
    </source>
</evidence>
<sequence>MIEAGMYIALGFFTAILIAMAVLPAFYKRAVRLTREAMIAVNPSSYAEVRAVQDFERANHALALRRVEVARDHERETSVHHRAETGRLQAEVSNLRFALEESLKDLERKKTEIAGARGTGKSLSQRKKTQAVDVRSDNETAETSDDSDNLKERLAETEQALASTRAELDLLKSRIENPGASWRPAADTMALATITGLESQVATLKARAANRQNGQLDIAADPATDVDEMQETRAWASKLEDKLVDAEARFISSQAEVARLAAQMDQAGKPSDGHREALERDLKWADNEAARLTALVRNRERALERTSSKLQRLRDDLRRTPELAELREDLLLLSSGLLSGTDVDISRAARLKAKKVTASRSGAGKSQGEGQVLANASALLGRIVRASLANTNAKPAPAQMPQQEPEPIPAPETASPAADASALVPEVQATVAQELATESPTADDSATAALTPPTRADDETPSADQVPQVKPDAEAQTTPRQKKKSVA</sequence>
<evidence type="ECO:0000256" key="2">
    <source>
        <dbReference type="SAM" id="MobiDB-lite"/>
    </source>
</evidence>
<protein>
    <submittedName>
        <fullName evidence="4">Uncharacterized protein</fullName>
    </submittedName>
</protein>
<keyword evidence="5" id="KW-1185">Reference proteome</keyword>
<organism evidence="4 5">
    <name type="scientific">Roseibium limicola</name>
    <dbReference type="NCBI Taxonomy" id="2816037"/>
    <lineage>
        <taxon>Bacteria</taxon>
        <taxon>Pseudomonadati</taxon>
        <taxon>Pseudomonadota</taxon>
        <taxon>Alphaproteobacteria</taxon>
        <taxon>Hyphomicrobiales</taxon>
        <taxon>Stappiaceae</taxon>
        <taxon>Roseibium</taxon>
    </lineage>
</organism>
<accession>A0A939ERA7</accession>
<keyword evidence="1" id="KW-0175">Coiled coil</keyword>
<gene>
    <name evidence="4" type="ORF">J0X15_16805</name>
</gene>
<evidence type="ECO:0000256" key="3">
    <source>
        <dbReference type="SAM" id="Phobius"/>
    </source>
</evidence>
<dbReference type="RefSeq" id="WP_206943218.1">
    <property type="nucleotide sequence ID" value="NZ_JAFLNF010000008.1"/>
</dbReference>
<evidence type="ECO:0000313" key="5">
    <source>
        <dbReference type="Proteomes" id="UP000664779"/>
    </source>
</evidence>
<feature type="region of interest" description="Disordered" evidence="2">
    <location>
        <begin position="114"/>
        <end position="151"/>
    </location>
</feature>
<keyword evidence="3" id="KW-0472">Membrane</keyword>
<feature type="region of interest" description="Disordered" evidence="2">
    <location>
        <begin position="392"/>
        <end position="487"/>
    </location>
</feature>
<feature type="compositionally biased region" description="Low complexity" evidence="2">
    <location>
        <begin position="393"/>
        <end position="403"/>
    </location>
</feature>